<dbReference type="Gene3D" id="3.60.15.10">
    <property type="entry name" value="Ribonuclease Z/Hydroxyacylglutathione hydrolase-like"/>
    <property type="match status" value="1"/>
</dbReference>
<gene>
    <name evidence="2" type="ORF">PQU92_18535</name>
</gene>
<evidence type="ECO:0000259" key="1">
    <source>
        <dbReference type="Pfam" id="PF00753"/>
    </source>
</evidence>
<dbReference type="InterPro" id="IPR052159">
    <property type="entry name" value="Competence_DNA_uptake"/>
</dbReference>
<organism evidence="2 3">
    <name type="scientific">Asticcacaulis aquaticus</name>
    <dbReference type="NCBI Taxonomy" id="2984212"/>
    <lineage>
        <taxon>Bacteria</taxon>
        <taxon>Pseudomonadati</taxon>
        <taxon>Pseudomonadota</taxon>
        <taxon>Alphaproteobacteria</taxon>
        <taxon>Caulobacterales</taxon>
        <taxon>Caulobacteraceae</taxon>
        <taxon>Asticcacaulis</taxon>
    </lineage>
</organism>
<dbReference type="Proteomes" id="UP001214854">
    <property type="component" value="Unassembled WGS sequence"/>
</dbReference>
<protein>
    <submittedName>
        <fullName evidence="2">MBL fold metallo-hydrolase</fullName>
    </submittedName>
</protein>
<dbReference type="RefSeq" id="WP_272749788.1">
    <property type="nucleotide sequence ID" value="NZ_JAQQKX010000028.1"/>
</dbReference>
<dbReference type="InterPro" id="IPR001279">
    <property type="entry name" value="Metallo-B-lactamas"/>
</dbReference>
<feature type="domain" description="Metallo-beta-lactamase" evidence="1">
    <location>
        <begin position="43"/>
        <end position="115"/>
    </location>
</feature>
<keyword evidence="3" id="KW-1185">Reference proteome</keyword>
<proteinExistence type="predicted"/>
<name>A0ABT5HYX5_9CAUL</name>
<dbReference type="PANTHER" id="PTHR30619">
    <property type="entry name" value="DNA INTERNALIZATION/COMPETENCE PROTEIN COMEC/REC2"/>
    <property type="match status" value="1"/>
</dbReference>
<dbReference type="EMBL" id="JAQQKX010000028">
    <property type="protein sequence ID" value="MDC7685286.1"/>
    <property type="molecule type" value="Genomic_DNA"/>
</dbReference>
<dbReference type="Pfam" id="PF00753">
    <property type="entry name" value="Lactamase_B"/>
    <property type="match status" value="1"/>
</dbReference>
<reference evidence="2 3" key="1">
    <citation type="submission" date="2023-01" db="EMBL/GenBank/DDBJ databases">
        <title>Novel species of the genus Asticcacaulis isolated from rivers.</title>
        <authorList>
            <person name="Lu H."/>
        </authorList>
    </citation>
    <scope>NUCLEOTIDE SEQUENCE [LARGE SCALE GENOMIC DNA]</scope>
    <source>
        <strain evidence="2 3">BYS171W</strain>
    </source>
</reference>
<evidence type="ECO:0000313" key="2">
    <source>
        <dbReference type="EMBL" id="MDC7685286.1"/>
    </source>
</evidence>
<dbReference type="SUPFAM" id="SSF56281">
    <property type="entry name" value="Metallo-hydrolase/oxidoreductase"/>
    <property type="match status" value="1"/>
</dbReference>
<comment type="caution">
    <text evidence="2">The sequence shown here is derived from an EMBL/GenBank/DDBJ whole genome shotgun (WGS) entry which is preliminary data.</text>
</comment>
<dbReference type="InterPro" id="IPR036866">
    <property type="entry name" value="RibonucZ/Hydroxyglut_hydro"/>
</dbReference>
<sequence>MDRRTFLLATGSLVLPVGLARAEVGKPLPERQTGELDIHHIDTGRGNCTLIVGPDGTLIMVDAGASLSAAATSSTPKPDASRRPGQWAARYARRYGKAIDVFVATHIHPDHLGDVSDTMPLSADGRYRLSGVSDVAAEIPVRRVIDRDFPDYGDRPPVQAPFTANYLAFLKARQVRGEAVERFHVGSGVQIGLNNPKAYPAFSIRNLAASGRVWTGTGEGVRDILAQRPAGTPADENACSVAFRLTYGRFSYFAGGDLVSDTHDGREPWRDIETPVARLAGRTEVAAANHHGYFDACGPAFVEALDAQVYVIQAWHATHPGQAQLQRMLGAWQGKATADVFATDMLQANKDLNARFLPNMKSMQGHVVVRVAPDGATYRIFVLNSRLEGSPVDGIFGPYRCR</sequence>
<dbReference type="PANTHER" id="PTHR30619:SF1">
    <property type="entry name" value="RECOMBINATION PROTEIN 2"/>
    <property type="match status" value="1"/>
</dbReference>
<evidence type="ECO:0000313" key="3">
    <source>
        <dbReference type="Proteomes" id="UP001214854"/>
    </source>
</evidence>
<accession>A0ABT5HYX5</accession>